<dbReference type="Proteomes" id="UP001055811">
    <property type="component" value="Linkage Group LG06"/>
</dbReference>
<keyword evidence="2" id="KW-1185">Reference proteome</keyword>
<sequence length="82" mass="9169">MDVTQNNTDTNSTMCSSRQTRKFRKRKRGVSAYEEIGGRKGESKNNVNLIGLTPKVIPLRNNSKSISGVATNWYRCGLSISF</sequence>
<reference evidence="1 2" key="2">
    <citation type="journal article" date="2022" name="Mol. Ecol. Resour.">
        <title>The genomes of chicory, endive, great burdock and yacon provide insights into Asteraceae paleo-polyploidization history and plant inulin production.</title>
        <authorList>
            <person name="Fan W."/>
            <person name="Wang S."/>
            <person name="Wang H."/>
            <person name="Wang A."/>
            <person name="Jiang F."/>
            <person name="Liu H."/>
            <person name="Zhao H."/>
            <person name="Xu D."/>
            <person name="Zhang Y."/>
        </authorList>
    </citation>
    <scope>NUCLEOTIDE SEQUENCE [LARGE SCALE GENOMIC DNA]</scope>
    <source>
        <strain evidence="2">cv. Punajuju</strain>
        <tissue evidence="1">Leaves</tissue>
    </source>
</reference>
<organism evidence="1 2">
    <name type="scientific">Cichorium intybus</name>
    <name type="common">Chicory</name>
    <dbReference type="NCBI Taxonomy" id="13427"/>
    <lineage>
        <taxon>Eukaryota</taxon>
        <taxon>Viridiplantae</taxon>
        <taxon>Streptophyta</taxon>
        <taxon>Embryophyta</taxon>
        <taxon>Tracheophyta</taxon>
        <taxon>Spermatophyta</taxon>
        <taxon>Magnoliopsida</taxon>
        <taxon>eudicotyledons</taxon>
        <taxon>Gunneridae</taxon>
        <taxon>Pentapetalae</taxon>
        <taxon>asterids</taxon>
        <taxon>campanulids</taxon>
        <taxon>Asterales</taxon>
        <taxon>Asteraceae</taxon>
        <taxon>Cichorioideae</taxon>
        <taxon>Cichorieae</taxon>
        <taxon>Cichoriinae</taxon>
        <taxon>Cichorium</taxon>
    </lineage>
</organism>
<reference evidence="2" key="1">
    <citation type="journal article" date="2022" name="Mol. Ecol. Resour.">
        <title>The genomes of chicory, endive, great burdock and yacon provide insights into Asteraceae palaeo-polyploidization history and plant inulin production.</title>
        <authorList>
            <person name="Fan W."/>
            <person name="Wang S."/>
            <person name="Wang H."/>
            <person name="Wang A."/>
            <person name="Jiang F."/>
            <person name="Liu H."/>
            <person name="Zhao H."/>
            <person name="Xu D."/>
            <person name="Zhang Y."/>
        </authorList>
    </citation>
    <scope>NUCLEOTIDE SEQUENCE [LARGE SCALE GENOMIC DNA]</scope>
    <source>
        <strain evidence="2">cv. Punajuju</strain>
    </source>
</reference>
<protein>
    <submittedName>
        <fullName evidence="1">Uncharacterized protein</fullName>
    </submittedName>
</protein>
<dbReference type="EMBL" id="CM042014">
    <property type="protein sequence ID" value="KAI3721258.1"/>
    <property type="molecule type" value="Genomic_DNA"/>
</dbReference>
<comment type="caution">
    <text evidence="1">The sequence shown here is derived from an EMBL/GenBank/DDBJ whole genome shotgun (WGS) entry which is preliminary data.</text>
</comment>
<evidence type="ECO:0000313" key="2">
    <source>
        <dbReference type="Proteomes" id="UP001055811"/>
    </source>
</evidence>
<accession>A0ACB9BGQ8</accession>
<gene>
    <name evidence="1" type="ORF">L2E82_32264</name>
</gene>
<name>A0ACB9BGQ8_CICIN</name>
<evidence type="ECO:0000313" key="1">
    <source>
        <dbReference type="EMBL" id="KAI3721258.1"/>
    </source>
</evidence>
<proteinExistence type="predicted"/>